<evidence type="ECO:0000313" key="3">
    <source>
        <dbReference type="Proteomes" id="UP001472677"/>
    </source>
</evidence>
<name>A0ABR2AHY0_9ROSI</name>
<feature type="compositionally biased region" description="Polar residues" evidence="1">
    <location>
        <begin position="297"/>
        <end position="310"/>
    </location>
</feature>
<evidence type="ECO:0000313" key="2">
    <source>
        <dbReference type="EMBL" id="KAK8492927.1"/>
    </source>
</evidence>
<dbReference type="EMBL" id="JBBPBM010000671">
    <property type="protein sequence ID" value="KAK8492927.1"/>
    <property type="molecule type" value="Genomic_DNA"/>
</dbReference>
<feature type="region of interest" description="Disordered" evidence="1">
    <location>
        <begin position="33"/>
        <end position="65"/>
    </location>
</feature>
<protein>
    <submittedName>
        <fullName evidence="2">Uncharacterized protein</fullName>
    </submittedName>
</protein>
<proteinExistence type="predicted"/>
<feature type="compositionally biased region" description="Low complexity" evidence="1">
    <location>
        <begin position="34"/>
        <end position="58"/>
    </location>
</feature>
<organism evidence="2 3">
    <name type="scientific">Hibiscus sabdariffa</name>
    <name type="common">roselle</name>
    <dbReference type="NCBI Taxonomy" id="183260"/>
    <lineage>
        <taxon>Eukaryota</taxon>
        <taxon>Viridiplantae</taxon>
        <taxon>Streptophyta</taxon>
        <taxon>Embryophyta</taxon>
        <taxon>Tracheophyta</taxon>
        <taxon>Spermatophyta</taxon>
        <taxon>Magnoliopsida</taxon>
        <taxon>eudicotyledons</taxon>
        <taxon>Gunneridae</taxon>
        <taxon>Pentapetalae</taxon>
        <taxon>rosids</taxon>
        <taxon>malvids</taxon>
        <taxon>Malvales</taxon>
        <taxon>Malvaceae</taxon>
        <taxon>Malvoideae</taxon>
        <taxon>Hibiscus</taxon>
    </lineage>
</organism>
<evidence type="ECO:0000256" key="1">
    <source>
        <dbReference type="SAM" id="MobiDB-lite"/>
    </source>
</evidence>
<dbReference type="PANTHER" id="PTHR33356:SF16">
    <property type="entry name" value="G PATCH DOMAIN PROTEIN"/>
    <property type="match status" value="1"/>
</dbReference>
<dbReference type="Proteomes" id="UP001472677">
    <property type="component" value="Unassembled WGS sequence"/>
</dbReference>
<feature type="region of interest" description="Disordered" evidence="1">
    <location>
        <begin position="138"/>
        <end position="161"/>
    </location>
</feature>
<sequence>MAVDHHDPAFFIPSSPDHRLSLQNTTTKLHLFASSESGSELSSPSGSDHLGLSSTTTDSSEEDEEDCFIGELTRQMAQYMLQDEDKHEKSSGSPLVEKFETVKMNEETATYSHGFQSKQELIDEQIKALQFYKLKQEQEMKQKEQKPRTNHHQSKGKVPGVFNNGYKVPINSNNTPWYTLQQQLQQQQSNKQTSSDMRPVFLTGSGSRNASGGTGVFLPRGTGGIPCNPRKKKGCATVLIPARVVQALKLHFEKTGVPSRFNTTDFKDACDSMDSPQKGRSGAVAPDTSQHEELEQASPQGNNNEGTTASASNHGCMLRGQWNSSLTLFGSLENCWGFLILFPRRSSIGFGSDYMRLRAVYF</sequence>
<gene>
    <name evidence="2" type="ORF">V6N12_018760</name>
</gene>
<accession>A0ABR2AHY0</accession>
<dbReference type="PANTHER" id="PTHR33356">
    <property type="entry name" value="TIP41-LIKE PROTEIN"/>
    <property type="match status" value="1"/>
</dbReference>
<comment type="caution">
    <text evidence="2">The sequence shown here is derived from an EMBL/GenBank/DDBJ whole genome shotgun (WGS) entry which is preliminary data.</text>
</comment>
<feature type="compositionally biased region" description="Basic and acidic residues" evidence="1">
    <location>
        <begin position="138"/>
        <end position="147"/>
    </location>
</feature>
<reference evidence="2 3" key="1">
    <citation type="journal article" date="2024" name="G3 (Bethesda)">
        <title>Genome assembly of Hibiscus sabdariffa L. provides insights into metabolisms of medicinal natural products.</title>
        <authorList>
            <person name="Kim T."/>
        </authorList>
    </citation>
    <scope>NUCLEOTIDE SEQUENCE [LARGE SCALE GENOMIC DNA]</scope>
    <source>
        <strain evidence="2">TK-2024</strain>
        <tissue evidence="2">Old leaves</tissue>
    </source>
</reference>
<feature type="region of interest" description="Disordered" evidence="1">
    <location>
        <begin position="268"/>
        <end position="310"/>
    </location>
</feature>
<feature type="region of interest" description="Disordered" evidence="1">
    <location>
        <begin position="182"/>
        <end position="229"/>
    </location>
</feature>
<keyword evidence="3" id="KW-1185">Reference proteome</keyword>